<evidence type="ECO:0000313" key="2">
    <source>
        <dbReference type="Proteomes" id="UP000191933"/>
    </source>
</evidence>
<dbReference type="Proteomes" id="UP000191933">
    <property type="component" value="Unassembled WGS sequence"/>
</dbReference>
<dbReference type="EMBL" id="FBVY01000037">
    <property type="protein sequence ID" value="CUX00210.1"/>
    <property type="molecule type" value="Genomic_DNA"/>
</dbReference>
<name>A0A9W5F2V8_9HYPH</name>
<sequence>MGVAERPRRLRCRSLHDAFRTASGRKINASYVFPNRARLTVLIDGDHDEDGLCHLFTRIPIVPARPGFDLERDGGAANLFDAGIDAQCITDLDRLLEDDLVDCDRDGSAAGHIIGADEGGKVHLRHDPAAENIAGRIGIGRHGKRSERQFHIGGRLLIHLSNSFHKPPAAGLKQPHPFRQ</sequence>
<organism evidence="1 2">
    <name type="scientific">Agrobacterium genomosp. 2 str. CFBP 5494</name>
    <dbReference type="NCBI Taxonomy" id="1183436"/>
    <lineage>
        <taxon>Bacteria</taxon>
        <taxon>Pseudomonadati</taxon>
        <taxon>Pseudomonadota</taxon>
        <taxon>Alphaproteobacteria</taxon>
        <taxon>Hyphomicrobiales</taxon>
        <taxon>Rhizobiaceae</taxon>
        <taxon>Rhizobium/Agrobacterium group</taxon>
        <taxon>Agrobacterium</taxon>
        <taxon>Agrobacterium tumefaciens complex</taxon>
    </lineage>
</organism>
<dbReference type="AlphaFoldDB" id="A0A9W5F2V8"/>
<protein>
    <submittedName>
        <fullName evidence="1">Uncharacterized protein</fullName>
    </submittedName>
</protein>
<accession>A0A9W5F2V8</accession>
<reference evidence="1 2" key="1">
    <citation type="submission" date="2016-01" db="EMBL/GenBank/DDBJ databases">
        <authorList>
            <person name="Regsiter A."/>
            <person name="william w."/>
        </authorList>
    </citation>
    <scope>NUCLEOTIDE SEQUENCE [LARGE SCALE GENOMIC DNA]</scope>
    <source>
        <strain evidence="1 2">CFBP 5494</strain>
    </source>
</reference>
<proteinExistence type="predicted"/>
<keyword evidence="2" id="KW-1185">Reference proteome</keyword>
<comment type="caution">
    <text evidence="1">The sequence shown here is derived from an EMBL/GenBank/DDBJ whole genome shotgun (WGS) entry which is preliminary data.</text>
</comment>
<evidence type="ECO:0000313" key="1">
    <source>
        <dbReference type="EMBL" id="CUX00210.1"/>
    </source>
</evidence>
<gene>
    <name evidence="1" type="ORF">AGR2A_Lc80151</name>
</gene>